<keyword evidence="6" id="KW-0597">Phosphoprotein</keyword>
<keyword evidence="9" id="KW-0175">Coiled coil</keyword>
<reference evidence="16" key="1">
    <citation type="submission" date="2016-03" db="EMBL/GenBank/DDBJ databases">
        <authorList>
            <person name="Devillers Hugo."/>
        </authorList>
    </citation>
    <scope>NUCLEOTIDE SEQUENCE [LARGE SCALE GENOMIC DNA]</scope>
</reference>
<name>A0A1G4JPQ6_9SACH</name>
<accession>A0A1G4JPQ6</accession>
<organism evidence="15 16">
    <name type="scientific">Lachancea nothofagi CBS 11611</name>
    <dbReference type="NCBI Taxonomy" id="1266666"/>
    <lineage>
        <taxon>Eukaryota</taxon>
        <taxon>Fungi</taxon>
        <taxon>Dikarya</taxon>
        <taxon>Ascomycota</taxon>
        <taxon>Saccharomycotina</taxon>
        <taxon>Saccharomycetes</taxon>
        <taxon>Saccharomycetales</taxon>
        <taxon>Saccharomycetaceae</taxon>
        <taxon>Lachancea</taxon>
    </lineage>
</organism>
<dbReference type="GO" id="GO:0001725">
    <property type="term" value="C:stress fiber"/>
    <property type="evidence" value="ECO:0007669"/>
    <property type="project" value="UniProtKB-SubCell"/>
</dbReference>
<evidence type="ECO:0000256" key="14">
    <source>
        <dbReference type="SAM" id="MobiDB-lite"/>
    </source>
</evidence>
<evidence type="ECO:0000256" key="5">
    <source>
        <dbReference type="ARBA" id="ARBA00022499"/>
    </source>
</evidence>
<keyword evidence="16" id="KW-1185">Reference proteome</keyword>
<comment type="subcellular location">
    <subcellularLocation>
        <location evidence="1">Cytoplasm</location>
        <location evidence="1">Cytoskeleton</location>
        <location evidence="1">Microtubule organizing center</location>
        <location evidence="1">Centrosome</location>
    </subcellularLocation>
    <subcellularLocation>
        <location evidence="2">Cytoplasm</location>
        <location evidence="2">Cytoskeleton</location>
        <location evidence="2">Stress fiber</location>
    </subcellularLocation>
    <subcellularLocation>
        <location evidence="3">Cytoplasm</location>
        <location evidence="3">Myofibril</location>
    </subcellularLocation>
</comment>
<gene>
    <name evidence="15" type="ORF">LANO_0E01398G</name>
</gene>
<proteinExistence type="inferred from homology"/>
<evidence type="ECO:0000256" key="7">
    <source>
        <dbReference type="ARBA" id="ARBA00022843"/>
    </source>
</evidence>
<feature type="region of interest" description="Disordered" evidence="14">
    <location>
        <begin position="327"/>
        <end position="350"/>
    </location>
</feature>
<dbReference type="GO" id="GO:0005869">
    <property type="term" value="C:dynactin complex"/>
    <property type="evidence" value="ECO:0007669"/>
    <property type="project" value="InterPro"/>
</dbReference>
<sequence length="396" mass="44499">MLVKWLCGCSREPKSIHDLSICAKCHRVSCNWCQKPELLIKYCPGCYSLSEFDDQIRCTKSCFECPRCQNQISIAGKKSKSNARQFLMKCHGCGWTYETADLGKTRSLTTYVETLRDTQDSKQTRFRELQQFYDTKRKLQKLDSSSESGRLETLDKRTSHNIVEKLDSAKLFELINEEIPIPLDEMDLSEPLSLPQARGMHARYNYTCSSCHTWLSKRHPDPKSSRYLLESYAALQFPELKVVPLSAIVPSKTDPEDIALVFSASNQARESTEVSLVGSATVHIPLRQFTLKISGPSLPIQTPADELRHFATLIPTYQLTGNNSVLEHERARRSSKGSSSFEVAPSCSSSGIVDQGNGWAIIPVRLLEPSNTHQIQITVAVMDVYVTIQAIICNSP</sequence>
<keyword evidence="4" id="KW-0963">Cytoplasm</keyword>
<comment type="subunit">
    <text evidence="13">Subunit of dynactin, a multiprotein complex part of a tripartite complex with dynein and a adapter, such as BICDL1, BICD2 or HOOK3. The dynactin complex is built around ACTR1A/ACTB filament and consists of an actin-related filament composed of a shoulder domain, a pointed end and a barbed end. Its length is defined by its flexible shoulder domain. The soulder is composed of 2 DCTN1 subunits, 4 DCTN2 and 2 DCTN3. The 4 DCNT2 (via N-terminus) bind the ACTR1A filament and act as molecular rulers to determine the length. The pointed end is important for binding dynein-dynactin cargo adapters. Consists of 4 subunits: ACTR10, DCNT4, DCTN5 and DCTN6. The barbed end is composed of a CAPZA1:CAPZB heterodimers, which binds ACTR1A/ACTB filament and dynactin and stabilizes dynactin. Interacts with ATP7B, but not ATP7A, in a copper-dependent manner. Interacts with ANK2; this interaction is required for localization at costameres. Interacts with N4BP2L1.</text>
</comment>
<keyword evidence="10" id="KW-0206">Cytoskeleton</keyword>
<evidence type="ECO:0000256" key="2">
    <source>
        <dbReference type="ARBA" id="ARBA00004529"/>
    </source>
</evidence>
<evidence type="ECO:0000313" key="16">
    <source>
        <dbReference type="Proteomes" id="UP000189911"/>
    </source>
</evidence>
<protein>
    <recommendedName>
        <fullName evidence="12">Dynactin subunit 4</fullName>
    </recommendedName>
</protein>
<comment type="similarity">
    <text evidence="11">Belongs to the dynactin subunit 4 family.</text>
</comment>
<evidence type="ECO:0000256" key="9">
    <source>
        <dbReference type="ARBA" id="ARBA00023054"/>
    </source>
</evidence>
<evidence type="ECO:0000256" key="3">
    <source>
        <dbReference type="ARBA" id="ARBA00004657"/>
    </source>
</evidence>
<evidence type="ECO:0000256" key="12">
    <source>
        <dbReference type="ARBA" id="ARBA00034864"/>
    </source>
</evidence>
<evidence type="ECO:0000313" key="15">
    <source>
        <dbReference type="EMBL" id="SCU92578.1"/>
    </source>
</evidence>
<dbReference type="EMBL" id="LT598451">
    <property type="protein sequence ID" value="SCU92578.1"/>
    <property type="molecule type" value="Genomic_DNA"/>
</dbReference>
<dbReference type="PANTHER" id="PTHR13034">
    <property type="entry name" value="DYNACTIN P62 SUBUNIT"/>
    <property type="match status" value="1"/>
</dbReference>
<feature type="compositionally biased region" description="Polar residues" evidence="14">
    <location>
        <begin position="336"/>
        <end position="350"/>
    </location>
</feature>
<dbReference type="Proteomes" id="UP000189911">
    <property type="component" value="Chromosome E"/>
</dbReference>
<dbReference type="PANTHER" id="PTHR13034:SF2">
    <property type="entry name" value="DYNACTIN SUBUNIT 4"/>
    <property type="match status" value="1"/>
</dbReference>
<keyword evidence="5" id="KW-1017">Isopeptide bond</keyword>
<evidence type="ECO:0000256" key="10">
    <source>
        <dbReference type="ARBA" id="ARBA00023212"/>
    </source>
</evidence>
<evidence type="ECO:0000256" key="8">
    <source>
        <dbReference type="ARBA" id="ARBA00022990"/>
    </source>
</evidence>
<evidence type="ECO:0000256" key="11">
    <source>
        <dbReference type="ARBA" id="ARBA00034776"/>
    </source>
</evidence>
<keyword evidence="8" id="KW-0007">Acetylation</keyword>
<dbReference type="AlphaFoldDB" id="A0A1G4JPQ6"/>
<evidence type="ECO:0000256" key="13">
    <source>
        <dbReference type="ARBA" id="ARBA00093507"/>
    </source>
</evidence>
<evidence type="ECO:0000256" key="1">
    <source>
        <dbReference type="ARBA" id="ARBA00004300"/>
    </source>
</evidence>
<keyword evidence="7" id="KW-0832">Ubl conjugation</keyword>
<dbReference type="OrthoDB" id="283815at2759"/>
<dbReference type="InterPro" id="IPR008603">
    <property type="entry name" value="DCTN4"/>
</dbReference>
<evidence type="ECO:0000256" key="4">
    <source>
        <dbReference type="ARBA" id="ARBA00022490"/>
    </source>
</evidence>
<dbReference type="Pfam" id="PF05502">
    <property type="entry name" value="Dynactin_p62"/>
    <property type="match status" value="1"/>
</dbReference>
<evidence type="ECO:0000256" key="6">
    <source>
        <dbReference type="ARBA" id="ARBA00022553"/>
    </source>
</evidence>